<feature type="compositionally biased region" description="Pro residues" evidence="1">
    <location>
        <begin position="264"/>
        <end position="278"/>
    </location>
</feature>
<accession>A0ABQ7Q0X8</accession>
<evidence type="ECO:0000256" key="2">
    <source>
        <dbReference type="SAM" id="SignalP"/>
    </source>
</evidence>
<feature type="region of interest" description="Disordered" evidence="1">
    <location>
        <begin position="47"/>
        <end position="95"/>
    </location>
</feature>
<feature type="compositionally biased region" description="Low complexity" evidence="1">
    <location>
        <begin position="181"/>
        <end position="193"/>
    </location>
</feature>
<keyword evidence="2" id="KW-0732">Signal</keyword>
<protein>
    <submittedName>
        <fullName evidence="3">Uncharacterized protein</fullName>
    </submittedName>
</protein>
<evidence type="ECO:0000313" key="4">
    <source>
        <dbReference type="Proteomes" id="UP000823941"/>
    </source>
</evidence>
<evidence type="ECO:0000256" key="1">
    <source>
        <dbReference type="SAM" id="MobiDB-lite"/>
    </source>
</evidence>
<feature type="chain" id="PRO_5046070186" evidence="2">
    <location>
        <begin position="20"/>
        <end position="321"/>
    </location>
</feature>
<keyword evidence="4" id="KW-1185">Reference proteome</keyword>
<proteinExistence type="predicted"/>
<feature type="region of interest" description="Disordered" evidence="1">
    <location>
        <begin position="260"/>
        <end position="288"/>
    </location>
</feature>
<comment type="caution">
    <text evidence="3">The sequence shown here is derived from an EMBL/GenBank/DDBJ whole genome shotgun (WGS) entry which is preliminary data.</text>
</comment>
<reference evidence="3 4" key="1">
    <citation type="submission" date="2021-06" db="EMBL/GenBank/DDBJ databases">
        <title>A haploid diamondback moth (Plutella xylostella L.) genome assembly resolves 31 chromosomes and identifies a diamide resistance mutation.</title>
        <authorList>
            <person name="Ward C.M."/>
            <person name="Perry K.D."/>
            <person name="Baker G."/>
            <person name="Powis K."/>
            <person name="Heckel D.G."/>
            <person name="Baxter S.W."/>
        </authorList>
    </citation>
    <scope>NUCLEOTIDE SEQUENCE [LARGE SCALE GENOMIC DNA]</scope>
    <source>
        <strain evidence="3 4">LV</strain>
        <tissue evidence="3">Single pupa</tissue>
    </source>
</reference>
<dbReference type="EMBL" id="JAHIBW010000023">
    <property type="protein sequence ID" value="KAG7298887.1"/>
    <property type="molecule type" value="Genomic_DNA"/>
</dbReference>
<sequence>MVLKKVFIIFVLCFVAVELKEHNSDECAKDGIDKRVKRSKYFSSPPPGAIRYFKRPPPTEFNKGTFSYTPPPNYMSEDEDLPYPTGSFPSRPPQVMKKPLLNDEDINNFVRYLSKQDLDKIVELANERDRNNRFKNANGNEDRFNLNGPYVSNNVSPYSGPPNNNGFANQGHMQQKVTYDNGPNQLGNNNQGGYSTNDEELLPKPVNLRDDGDNVLGAYTQNVPSIARPLSSYKVEGFGDLPVMDYHSKMFMTSSYNVPHYSSTPPPPSPPAYEPAPPASEGKAQSDAHLKAVRIWTHRSNGQAYTLHDDGSLSVERPKYG</sequence>
<feature type="signal peptide" evidence="2">
    <location>
        <begin position="1"/>
        <end position="19"/>
    </location>
</feature>
<feature type="region of interest" description="Disordered" evidence="1">
    <location>
        <begin position="177"/>
        <end position="198"/>
    </location>
</feature>
<gene>
    <name evidence="3" type="ORF">JYU34_017344</name>
</gene>
<dbReference type="Proteomes" id="UP000823941">
    <property type="component" value="Chromosome 23"/>
</dbReference>
<name>A0ABQ7Q0X8_PLUXY</name>
<organism evidence="3 4">
    <name type="scientific">Plutella xylostella</name>
    <name type="common">Diamondback moth</name>
    <name type="synonym">Plutella maculipennis</name>
    <dbReference type="NCBI Taxonomy" id="51655"/>
    <lineage>
        <taxon>Eukaryota</taxon>
        <taxon>Metazoa</taxon>
        <taxon>Ecdysozoa</taxon>
        <taxon>Arthropoda</taxon>
        <taxon>Hexapoda</taxon>
        <taxon>Insecta</taxon>
        <taxon>Pterygota</taxon>
        <taxon>Neoptera</taxon>
        <taxon>Endopterygota</taxon>
        <taxon>Lepidoptera</taxon>
        <taxon>Glossata</taxon>
        <taxon>Ditrysia</taxon>
        <taxon>Yponomeutoidea</taxon>
        <taxon>Plutellidae</taxon>
        <taxon>Plutella</taxon>
    </lineage>
</organism>
<evidence type="ECO:0000313" key="3">
    <source>
        <dbReference type="EMBL" id="KAG7298887.1"/>
    </source>
</evidence>